<sequence length="176" mass="18865">MAQNPAANSHAQAELLKDIIYAANDGIITTFAVAAGVAGGGLPAITVLILGFANLFSDGFSMAVSNYLGTETEKDLLEAEKNKEAKYERPFRNSIATFFAFMIAGIIPIMPFLAYSDREGFILSIGSSLLALFLIGALRALYTRKNWLVSGFEILFLGAIAASIAYGVGYFVQSLF</sequence>
<feature type="transmembrane region" description="Helical" evidence="5">
    <location>
        <begin position="27"/>
        <end position="53"/>
    </location>
</feature>
<dbReference type="InterPro" id="IPR008217">
    <property type="entry name" value="Ccc1_fam"/>
</dbReference>
<protein>
    <recommendedName>
        <fullName evidence="8">VIT family protein</fullName>
    </recommendedName>
</protein>
<evidence type="ECO:0000256" key="4">
    <source>
        <dbReference type="ARBA" id="ARBA00023136"/>
    </source>
</evidence>
<evidence type="ECO:0000256" key="5">
    <source>
        <dbReference type="SAM" id="Phobius"/>
    </source>
</evidence>
<dbReference type="PANTHER" id="PTHR31851">
    <property type="entry name" value="FE(2+)/MN(2+) TRANSPORTER PCL1"/>
    <property type="match status" value="1"/>
</dbReference>
<keyword evidence="2 5" id="KW-0812">Transmembrane</keyword>
<comment type="subcellular location">
    <subcellularLocation>
        <location evidence="1">Endomembrane system</location>
        <topology evidence="1">Multi-pass membrane protein</topology>
    </subcellularLocation>
</comment>
<keyword evidence="4 5" id="KW-0472">Membrane</keyword>
<dbReference type="STRING" id="1618659.UV11_C0007G0024"/>
<dbReference type="Proteomes" id="UP000034036">
    <property type="component" value="Unassembled WGS sequence"/>
</dbReference>
<feature type="transmembrane region" description="Helical" evidence="5">
    <location>
        <begin position="121"/>
        <end position="142"/>
    </location>
</feature>
<comment type="caution">
    <text evidence="6">The sequence shown here is derived from an EMBL/GenBank/DDBJ whole genome shotgun (WGS) entry which is preliminary data.</text>
</comment>
<dbReference type="GO" id="GO:0012505">
    <property type="term" value="C:endomembrane system"/>
    <property type="evidence" value="ECO:0007669"/>
    <property type="project" value="UniProtKB-SubCell"/>
</dbReference>
<dbReference type="GO" id="GO:0030026">
    <property type="term" value="P:intracellular manganese ion homeostasis"/>
    <property type="evidence" value="ECO:0007669"/>
    <property type="project" value="InterPro"/>
</dbReference>
<dbReference type="EMBL" id="LCDF01000007">
    <property type="protein sequence ID" value="KKS48568.1"/>
    <property type="molecule type" value="Genomic_DNA"/>
</dbReference>
<evidence type="ECO:0000313" key="7">
    <source>
        <dbReference type="Proteomes" id="UP000034036"/>
    </source>
</evidence>
<keyword evidence="3 5" id="KW-1133">Transmembrane helix</keyword>
<organism evidence="6 7">
    <name type="scientific">Candidatus Giovannonibacteria bacterium GW2011_GWF2_42_19</name>
    <dbReference type="NCBI Taxonomy" id="1618659"/>
    <lineage>
        <taxon>Bacteria</taxon>
        <taxon>Candidatus Giovannoniibacteriota</taxon>
    </lineage>
</organism>
<reference evidence="6 7" key="1">
    <citation type="journal article" date="2015" name="Nature">
        <title>rRNA introns, odd ribosomes, and small enigmatic genomes across a large radiation of phyla.</title>
        <authorList>
            <person name="Brown C.T."/>
            <person name="Hug L.A."/>
            <person name="Thomas B.C."/>
            <person name="Sharon I."/>
            <person name="Castelle C.J."/>
            <person name="Singh A."/>
            <person name="Wilkins M.J."/>
            <person name="Williams K.H."/>
            <person name="Banfield J.F."/>
        </authorList>
    </citation>
    <scope>NUCLEOTIDE SEQUENCE [LARGE SCALE GENOMIC DNA]</scope>
</reference>
<name>A0A0G1CG73_9BACT</name>
<gene>
    <name evidence="6" type="ORF">UV11_C0007G0024</name>
</gene>
<evidence type="ECO:0000256" key="1">
    <source>
        <dbReference type="ARBA" id="ARBA00004127"/>
    </source>
</evidence>
<feature type="transmembrane region" description="Helical" evidence="5">
    <location>
        <begin position="154"/>
        <end position="172"/>
    </location>
</feature>
<evidence type="ECO:0000256" key="2">
    <source>
        <dbReference type="ARBA" id="ARBA00022692"/>
    </source>
</evidence>
<proteinExistence type="predicted"/>
<dbReference type="Pfam" id="PF01988">
    <property type="entry name" value="VIT1"/>
    <property type="match status" value="1"/>
</dbReference>
<evidence type="ECO:0008006" key="8">
    <source>
        <dbReference type="Google" id="ProtNLM"/>
    </source>
</evidence>
<accession>A0A0G1CG73</accession>
<evidence type="ECO:0000256" key="3">
    <source>
        <dbReference type="ARBA" id="ARBA00022989"/>
    </source>
</evidence>
<feature type="transmembrane region" description="Helical" evidence="5">
    <location>
        <begin position="95"/>
        <end position="115"/>
    </location>
</feature>
<dbReference type="AlphaFoldDB" id="A0A0G1CG73"/>
<evidence type="ECO:0000313" key="6">
    <source>
        <dbReference type="EMBL" id="KKS48568.1"/>
    </source>
</evidence>
<dbReference type="GO" id="GO:0005384">
    <property type="term" value="F:manganese ion transmembrane transporter activity"/>
    <property type="evidence" value="ECO:0007669"/>
    <property type="project" value="InterPro"/>
</dbReference>